<evidence type="ECO:0000313" key="2">
    <source>
        <dbReference type="Proteomes" id="UP001163687"/>
    </source>
</evidence>
<keyword evidence="2" id="KW-1185">Reference proteome</keyword>
<proteinExistence type="predicted"/>
<protein>
    <submittedName>
        <fullName evidence="1">Uncharacterized protein</fullName>
    </submittedName>
</protein>
<name>A0AA35CNH1_9FIRM</name>
<reference evidence="1" key="1">
    <citation type="submission" date="2022-03" db="EMBL/GenBank/DDBJ databases">
        <title>Complete genome sequence of Caldinitratiruptor microaerophilus.</title>
        <authorList>
            <person name="Mukaiyama R."/>
            <person name="Nishiyama T."/>
            <person name="Ueda K."/>
        </authorList>
    </citation>
    <scope>NUCLEOTIDE SEQUENCE</scope>
    <source>
        <strain evidence="1">JCM 16183</strain>
    </source>
</reference>
<evidence type="ECO:0000313" key="1">
    <source>
        <dbReference type="EMBL" id="BDG61648.1"/>
    </source>
</evidence>
<dbReference type="AlphaFoldDB" id="A0AA35CNH1"/>
<accession>A0AA35CNH1</accession>
<dbReference type="Proteomes" id="UP001163687">
    <property type="component" value="Chromosome"/>
</dbReference>
<organism evidence="1 2">
    <name type="scientific">Caldinitratiruptor microaerophilus</name>
    <dbReference type="NCBI Taxonomy" id="671077"/>
    <lineage>
        <taxon>Bacteria</taxon>
        <taxon>Bacillati</taxon>
        <taxon>Bacillota</taxon>
        <taxon>Clostridia</taxon>
        <taxon>Eubacteriales</taxon>
        <taxon>Symbiobacteriaceae</taxon>
        <taxon>Caldinitratiruptor</taxon>
    </lineage>
</organism>
<sequence length="171" mass="18385">MYRRWFVALSVATYALVLAGLVRARPSPAGAPGDCIAGGFPPVWNGMTLKAHTAGDAALAALDSHHGRPLQLAGAQMARYEGEDADLTVWVAVAGDPGEAWDLVDRMTRKISSAAGRLGPPVALHLGDLVIHKAIGGEWQHFYYVRGDRVYWLAIRSPEADRLALEAARAF</sequence>
<gene>
    <name evidence="1" type="ORF">caldi_27380</name>
</gene>
<dbReference type="KEGG" id="cmic:caldi_27380"/>
<dbReference type="EMBL" id="AP025628">
    <property type="protein sequence ID" value="BDG61648.1"/>
    <property type="molecule type" value="Genomic_DNA"/>
</dbReference>
<dbReference type="RefSeq" id="WP_264842283.1">
    <property type="nucleotide sequence ID" value="NZ_AP025628.1"/>
</dbReference>